<dbReference type="PANTHER" id="PTHR33933:SF1">
    <property type="entry name" value="PROTEIN ADENYLYLTRANSFERASE MNTA-RELATED"/>
    <property type="match status" value="1"/>
</dbReference>
<keyword evidence="3" id="KW-1185">Reference proteome</keyword>
<dbReference type="Gene3D" id="1.20.120.330">
    <property type="entry name" value="Nucleotidyltransferases domain 2"/>
    <property type="match status" value="1"/>
</dbReference>
<evidence type="ECO:0000313" key="2">
    <source>
        <dbReference type="EMBL" id="TQV87569.1"/>
    </source>
</evidence>
<dbReference type="AlphaFoldDB" id="A0A545UDP3"/>
<name>A0A545UDP3_9GAMM</name>
<dbReference type="InterPro" id="IPR043519">
    <property type="entry name" value="NT_sf"/>
</dbReference>
<dbReference type="SUPFAM" id="SSF81301">
    <property type="entry name" value="Nucleotidyltransferase"/>
    <property type="match status" value="1"/>
</dbReference>
<dbReference type="RefSeq" id="WP_142893747.1">
    <property type="nucleotide sequence ID" value="NZ_ML660164.1"/>
</dbReference>
<sequence length="284" mass="33473">MKTSIDHLPENKQSQLKSAVEIVRKYTDPEMIILFGSYARGEWVDDLDEETMNYRYQSDFDLLVITETAKQAEKVEENGHMNQSLRSRIRKTPISIIAESIESVNSNLRKQQYFFSDIKREGILLFDSGRLKLDEPAEIDDVLRKKLAQEDLDFWFNNANEFLINFNAALKRKSFNIAAFELHQATENLLATNLLVFTHYKPSTHDIEKLYSLVNSLHNEFITAFPLTTDKEQKLFKLLRRAYVNARYNKTYTINQEQLEWLAECVERLKELTKKLCREKIERF</sequence>
<gene>
    <name evidence="2" type="ORF">FLL46_11905</name>
</gene>
<accession>A0A545UDP3</accession>
<dbReference type="InterPro" id="IPR041633">
    <property type="entry name" value="Polbeta"/>
</dbReference>
<evidence type="ECO:0000259" key="1">
    <source>
        <dbReference type="PROSITE" id="PS50910"/>
    </source>
</evidence>
<reference evidence="2 3" key="1">
    <citation type="submission" date="2019-07" db="EMBL/GenBank/DDBJ databases">
        <title>Draft genome for Aliikangiella sp. M105.</title>
        <authorList>
            <person name="Wang G."/>
        </authorList>
    </citation>
    <scope>NUCLEOTIDE SEQUENCE [LARGE SCALE GENOMIC DNA]</scope>
    <source>
        <strain evidence="2 3">M105</strain>
    </source>
</reference>
<comment type="caution">
    <text evidence="2">The sequence shown here is derived from an EMBL/GenBank/DDBJ whole genome shotgun (WGS) entry which is preliminary data.</text>
</comment>
<dbReference type="InterPro" id="IPR007842">
    <property type="entry name" value="HEPN_dom"/>
</dbReference>
<dbReference type="Proteomes" id="UP000315439">
    <property type="component" value="Unassembled WGS sequence"/>
</dbReference>
<dbReference type="EMBL" id="VIKS01000007">
    <property type="protein sequence ID" value="TQV87569.1"/>
    <property type="molecule type" value="Genomic_DNA"/>
</dbReference>
<dbReference type="SMART" id="SM00748">
    <property type="entry name" value="HEPN"/>
    <property type="match status" value="1"/>
</dbReference>
<dbReference type="PANTHER" id="PTHR33933">
    <property type="entry name" value="NUCLEOTIDYLTRANSFERASE"/>
    <property type="match status" value="1"/>
</dbReference>
<dbReference type="Pfam" id="PF18765">
    <property type="entry name" value="Polbeta"/>
    <property type="match status" value="1"/>
</dbReference>
<evidence type="ECO:0000313" key="3">
    <source>
        <dbReference type="Proteomes" id="UP000315439"/>
    </source>
</evidence>
<feature type="domain" description="HEPN" evidence="1">
    <location>
        <begin position="156"/>
        <end position="276"/>
    </location>
</feature>
<dbReference type="PROSITE" id="PS50910">
    <property type="entry name" value="HEPN"/>
    <property type="match status" value="1"/>
</dbReference>
<dbReference type="CDD" id="cd05403">
    <property type="entry name" value="NT_KNTase_like"/>
    <property type="match status" value="1"/>
</dbReference>
<dbReference type="OrthoDB" id="6194248at2"/>
<protein>
    <submittedName>
        <fullName evidence="2">HEPN domain-containing protein</fullName>
    </submittedName>
</protein>
<dbReference type="SUPFAM" id="SSF81593">
    <property type="entry name" value="Nucleotidyltransferase substrate binding subunit/domain"/>
    <property type="match status" value="1"/>
</dbReference>
<dbReference type="Gene3D" id="3.30.460.10">
    <property type="entry name" value="Beta Polymerase, domain 2"/>
    <property type="match status" value="1"/>
</dbReference>
<dbReference type="Pfam" id="PF05168">
    <property type="entry name" value="HEPN"/>
    <property type="match status" value="1"/>
</dbReference>
<proteinExistence type="predicted"/>
<organism evidence="2 3">
    <name type="scientific">Aliikangiella coralliicola</name>
    <dbReference type="NCBI Taxonomy" id="2592383"/>
    <lineage>
        <taxon>Bacteria</taxon>
        <taxon>Pseudomonadati</taxon>
        <taxon>Pseudomonadota</taxon>
        <taxon>Gammaproteobacteria</taxon>
        <taxon>Oceanospirillales</taxon>
        <taxon>Pleioneaceae</taxon>
        <taxon>Aliikangiella</taxon>
    </lineage>
</organism>
<dbReference type="InterPro" id="IPR052548">
    <property type="entry name" value="Type_VII_TA_antitoxin"/>
</dbReference>